<proteinExistence type="inferred from homology"/>
<dbReference type="SMART" id="SM00965">
    <property type="entry name" value="STN"/>
    <property type="match status" value="1"/>
</dbReference>
<comment type="subcellular location">
    <subcellularLocation>
        <location evidence="1 12">Cell outer membrane</location>
        <topology evidence="1 12">Multi-pass membrane protein</topology>
    </subcellularLocation>
</comment>
<dbReference type="SUPFAM" id="SSF56935">
    <property type="entry name" value="Porins"/>
    <property type="match status" value="1"/>
</dbReference>
<dbReference type="InterPro" id="IPR012910">
    <property type="entry name" value="Plug_dom"/>
</dbReference>
<dbReference type="Pfam" id="PF00593">
    <property type="entry name" value="TonB_dep_Rec_b-barrel"/>
    <property type="match status" value="1"/>
</dbReference>
<evidence type="ECO:0000256" key="7">
    <source>
        <dbReference type="ARBA" id="ARBA00023004"/>
    </source>
</evidence>
<keyword evidence="4 12" id="KW-1134">Transmembrane beta strand</keyword>
<feature type="signal peptide" evidence="15">
    <location>
        <begin position="1"/>
        <end position="36"/>
    </location>
</feature>
<name>A0ABU3VZD9_9GAMM</name>
<keyword evidence="10 17" id="KW-0675">Receptor</keyword>
<keyword evidence="11 12" id="KW-0998">Cell outer membrane</keyword>
<organism evidence="17 18">
    <name type="scientific">Marinobacter xestospongiae</name>
    <dbReference type="NCBI Taxonomy" id="994319"/>
    <lineage>
        <taxon>Bacteria</taxon>
        <taxon>Pseudomonadati</taxon>
        <taxon>Pseudomonadota</taxon>
        <taxon>Gammaproteobacteria</taxon>
        <taxon>Pseudomonadales</taxon>
        <taxon>Marinobacteraceae</taxon>
        <taxon>Marinobacter</taxon>
    </lineage>
</organism>
<evidence type="ECO:0000256" key="8">
    <source>
        <dbReference type="ARBA" id="ARBA00023077"/>
    </source>
</evidence>
<sequence>MLINLPSSFRCAALPRAILVAGLGCSVVAVPAMVQAASTTQQARNQVDLAIPAGSLDQVLNRFAAATGILLAIDGALTGGRQSPGLTGRFGVTDGLAAILAGTGLEAVAQGENRYALKRADAGAIMLSPISVTAAGQSPGTTEGSGSYGTDTMSTANRLNLSLRETPQSVTVVTRQRLDDLGVDSLNEVLERTPGVYRTNNDTERTRFYSRGYAINNYLVDGVLMPQGGPYVSLNSDAAVYDRLEVVRGATGMMTGAGDPSGSVSLMRKRPTRDFQATVAGQIGRWDSWRSEFDVGGPVALDGRLRARLVGVKQAEDSFRDRYQLDKEVLYGVAEFDLTDRTLITLGYDYQAPITTGVTWGTVPYWMADGRKANLPRSTNWAPGWSEWSVQQKQLFSSLEHDFGYGWNLKLSYVDDTKEFGGARWFGGGGYPAADGTGMRAWRSNADQEMDTTTVDVQVNGAFALFGRDHELVFGYARTDSKRNVPFLVRDPVPDGYTTIEDWRTFDGRFPQFTVTDLGFDANRYRTKQSAGFATARFSVIDPLHVTVGARLSDWDYSARSYDENGELEERSAYGVDRELTPYLGVTYDLSDQLTVYASYTSIFKPQDYQDMNGDFLDPVVGDNTELGLKSSLFEDRLTLSVAAFRGEQDNLAERDDTRDLKPGSFDPDNPPEGYDENGHFQLPGGRLPYRSTGKGSEVSGVELEAQGDITANWNLSFGFTHTKVEDADGNTLQSNRPRNLLRVFSGYRFPGQWNRLSVGGGVTWQSKIWDDANRPTGEFNDNGSPVTESARITQSDFYLVDAMAQYRWLDNLSTSLHVYNLLDEAYYRNVGFYNGVHWGEPRSWNLKLRYQF</sequence>
<dbReference type="Pfam" id="PF07660">
    <property type="entry name" value="STN"/>
    <property type="match status" value="1"/>
</dbReference>
<dbReference type="InterPro" id="IPR000531">
    <property type="entry name" value="Beta-barrel_TonB"/>
</dbReference>
<evidence type="ECO:0000256" key="11">
    <source>
        <dbReference type="ARBA" id="ARBA00023237"/>
    </source>
</evidence>
<keyword evidence="5" id="KW-0406">Ion transport</keyword>
<evidence type="ECO:0000256" key="12">
    <source>
        <dbReference type="PROSITE-ProRule" id="PRU01360"/>
    </source>
</evidence>
<dbReference type="PANTHER" id="PTHR32552">
    <property type="entry name" value="FERRICHROME IRON RECEPTOR-RELATED"/>
    <property type="match status" value="1"/>
</dbReference>
<evidence type="ECO:0000256" key="9">
    <source>
        <dbReference type="ARBA" id="ARBA00023136"/>
    </source>
</evidence>
<dbReference type="InterPro" id="IPR036942">
    <property type="entry name" value="Beta-barrel_TonB_sf"/>
</dbReference>
<evidence type="ECO:0000313" key="18">
    <source>
        <dbReference type="Proteomes" id="UP001269819"/>
    </source>
</evidence>
<dbReference type="InterPro" id="IPR039426">
    <property type="entry name" value="TonB-dep_rcpt-like"/>
</dbReference>
<feature type="compositionally biased region" description="Basic and acidic residues" evidence="14">
    <location>
        <begin position="651"/>
        <end position="662"/>
    </location>
</feature>
<feature type="chain" id="PRO_5047533953" evidence="15">
    <location>
        <begin position="37"/>
        <end position="853"/>
    </location>
</feature>
<dbReference type="Pfam" id="PF07715">
    <property type="entry name" value="Plug"/>
    <property type="match status" value="1"/>
</dbReference>
<gene>
    <name evidence="17" type="ORF">RYS15_12630</name>
</gene>
<keyword evidence="3 12" id="KW-0813">Transport</keyword>
<dbReference type="Proteomes" id="UP001269819">
    <property type="component" value="Unassembled WGS sequence"/>
</dbReference>
<evidence type="ECO:0000259" key="16">
    <source>
        <dbReference type="SMART" id="SM00965"/>
    </source>
</evidence>
<keyword evidence="7" id="KW-0408">Iron</keyword>
<evidence type="ECO:0000256" key="10">
    <source>
        <dbReference type="ARBA" id="ARBA00023170"/>
    </source>
</evidence>
<evidence type="ECO:0000256" key="1">
    <source>
        <dbReference type="ARBA" id="ARBA00004571"/>
    </source>
</evidence>
<evidence type="ECO:0000256" key="6">
    <source>
        <dbReference type="ARBA" id="ARBA00022692"/>
    </source>
</evidence>
<comment type="similarity">
    <text evidence="2 12 13">Belongs to the TonB-dependent receptor family.</text>
</comment>
<evidence type="ECO:0000256" key="3">
    <source>
        <dbReference type="ARBA" id="ARBA00022448"/>
    </source>
</evidence>
<dbReference type="Gene3D" id="2.170.130.10">
    <property type="entry name" value="TonB-dependent receptor, plug domain"/>
    <property type="match status" value="1"/>
</dbReference>
<comment type="caution">
    <text evidence="17">The sequence shown here is derived from an EMBL/GenBank/DDBJ whole genome shotgun (WGS) entry which is preliminary data.</text>
</comment>
<protein>
    <submittedName>
        <fullName evidence="17">TonB-dependent siderophore receptor</fullName>
    </submittedName>
</protein>
<dbReference type="InterPro" id="IPR011662">
    <property type="entry name" value="Secretin/TonB_short_N"/>
</dbReference>
<dbReference type="RefSeq" id="WP_316974068.1">
    <property type="nucleotide sequence ID" value="NZ_JAWIIJ010000008.1"/>
</dbReference>
<dbReference type="Gene3D" id="2.40.170.20">
    <property type="entry name" value="TonB-dependent receptor, beta-barrel domain"/>
    <property type="match status" value="1"/>
</dbReference>
<evidence type="ECO:0000256" key="13">
    <source>
        <dbReference type="RuleBase" id="RU003357"/>
    </source>
</evidence>
<keyword evidence="18" id="KW-1185">Reference proteome</keyword>
<keyword evidence="8 13" id="KW-0798">TonB box</keyword>
<feature type="domain" description="Secretin/TonB short N-terminal" evidence="16">
    <location>
        <begin position="69"/>
        <end position="120"/>
    </location>
</feature>
<evidence type="ECO:0000256" key="4">
    <source>
        <dbReference type="ARBA" id="ARBA00022452"/>
    </source>
</evidence>
<dbReference type="PROSITE" id="PS52016">
    <property type="entry name" value="TONB_DEPENDENT_REC_3"/>
    <property type="match status" value="1"/>
</dbReference>
<dbReference type="Gene3D" id="3.55.50.30">
    <property type="match status" value="1"/>
</dbReference>
<dbReference type="InterPro" id="IPR037066">
    <property type="entry name" value="Plug_dom_sf"/>
</dbReference>
<keyword evidence="15" id="KW-0732">Signal</keyword>
<dbReference type="EMBL" id="JAWIIJ010000008">
    <property type="protein sequence ID" value="MDV2079531.1"/>
    <property type="molecule type" value="Genomic_DNA"/>
</dbReference>
<keyword evidence="9 12" id="KW-0472">Membrane</keyword>
<dbReference type="PANTHER" id="PTHR32552:SF74">
    <property type="entry name" value="HYDROXAMATE SIDEROPHORE RECEPTOR FHUE"/>
    <property type="match status" value="1"/>
</dbReference>
<keyword evidence="6 12" id="KW-0812">Transmembrane</keyword>
<evidence type="ECO:0000256" key="14">
    <source>
        <dbReference type="SAM" id="MobiDB-lite"/>
    </source>
</evidence>
<accession>A0ABU3VZD9</accession>
<dbReference type="CDD" id="cd01347">
    <property type="entry name" value="ligand_gated_channel"/>
    <property type="match status" value="1"/>
</dbReference>
<dbReference type="NCBIfam" id="TIGR01783">
    <property type="entry name" value="TonB-siderophor"/>
    <property type="match status" value="1"/>
</dbReference>
<evidence type="ECO:0000313" key="17">
    <source>
        <dbReference type="EMBL" id="MDV2079531.1"/>
    </source>
</evidence>
<feature type="region of interest" description="Disordered" evidence="14">
    <location>
        <begin position="651"/>
        <end position="696"/>
    </location>
</feature>
<evidence type="ECO:0000256" key="5">
    <source>
        <dbReference type="ARBA" id="ARBA00022496"/>
    </source>
</evidence>
<reference evidence="17 18" key="1">
    <citation type="submission" date="2023-10" db="EMBL/GenBank/DDBJ databases">
        <title>Characteristics and mechanism of a salt-tolerant marine origin heterotrophic nitrifying- aerobic denitrifying bacteria Marinobacter xestospongiae HN1.</title>
        <authorList>
            <person name="Qi R."/>
        </authorList>
    </citation>
    <scope>NUCLEOTIDE SEQUENCE [LARGE SCALE GENOMIC DNA]</scope>
    <source>
        <strain evidence="17 18">HN1</strain>
    </source>
</reference>
<evidence type="ECO:0000256" key="15">
    <source>
        <dbReference type="SAM" id="SignalP"/>
    </source>
</evidence>
<evidence type="ECO:0000256" key="2">
    <source>
        <dbReference type="ARBA" id="ARBA00009810"/>
    </source>
</evidence>
<dbReference type="InterPro" id="IPR010105">
    <property type="entry name" value="TonB_sidphr_rcpt"/>
</dbReference>
<keyword evidence="5" id="KW-0410">Iron transport</keyword>